<sequence>MTTIDDIMKMDDNNIKNLPWNKLDRYLKLTKMNEFIDEYKEMLQLSDETTVQLRELLKEKINKKLLHKSKDVVYDTELNKIISIPSLTLQNGKYKINCAEAVSPLHSLTPKNKTVKKTLS</sequence>
<organism evidence="1">
    <name type="scientific">viral metagenome</name>
    <dbReference type="NCBI Taxonomy" id="1070528"/>
    <lineage>
        <taxon>unclassified sequences</taxon>
        <taxon>metagenomes</taxon>
        <taxon>organismal metagenomes</taxon>
    </lineage>
</organism>
<dbReference type="AlphaFoldDB" id="A0A6C0B9B7"/>
<evidence type="ECO:0000313" key="1">
    <source>
        <dbReference type="EMBL" id="QHS88394.1"/>
    </source>
</evidence>
<name>A0A6C0B9B7_9ZZZZ</name>
<proteinExistence type="predicted"/>
<accession>A0A6C0B9B7</accession>
<dbReference type="EMBL" id="MN739096">
    <property type="protein sequence ID" value="QHS88394.1"/>
    <property type="molecule type" value="Genomic_DNA"/>
</dbReference>
<reference evidence="1" key="1">
    <citation type="journal article" date="2020" name="Nature">
        <title>Giant virus diversity and host interactions through global metagenomics.</title>
        <authorList>
            <person name="Schulz F."/>
            <person name="Roux S."/>
            <person name="Paez-Espino D."/>
            <person name="Jungbluth S."/>
            <person name="Walsh D.A."/>
            <person name="Denef V.J."/>
            <person name="McMahon K.D."/>
            <person name="Konstantinidis K.T."/>
            <person name="Eloe-Fadrosh E.A."/>
            <person name="Kyrpides N.C."/>
            <person name="Woyke T."/>
        </authorList>
    </citation>
    <scope>NUCLEOTIDE SEQUENCE</scope>
    <source>
        <strain evidence="1">GVMAG-M-3300010158-55</strain>
    </source>
</reference>
<protein>
    <submittedName>
        <fullName evidence="1">Uncharacterized protein</fullName>
    </submittedName>
</protein>